<dbReference type="Proteomes" id="UP001056120">
    <property type="component" value="Linkage Group LG08"/>
</dbReference>
<sequence length="181" mass="20055">MASPPSPPPLNIQTTIHAGEPSYYTGEAGNTERRVAYDVGFALIVLLFIIILIYASYMCNRIKGSRSPPPPPTTADSDTDDFHSIILSNGLEDDILSTFPTFVYSDAVKPHKVDNDTETNAVSYDSGCPICLSEYESTDVVRLLPECRHLFHMSCIDMWLKVHPTCPVCRKSPWPTSTELS</sequence>
<comment type="caution">
    <text evidence="1">The sequence shown here is derived from an EMBL/GenBank/DDBJ whole genome shotgun (WGS) entry which is preliminary data.</text>
</comment>
<evidence type="ECO:0000313" key="1">
    <source>
        <dbReference type="EMBL" id="KAI3809287.1"/>
    </source>
</evidence>
<reference evidence="2" key="1">
    <citation type="journal article" date="2022" name="Mol. Ecol. Resour.">
        <title>The genomes of chicory, endive, great burdock and yacon provide insights into Asteraceae palaeo-polyploidization history and plant inulin production.</title>
        <authorList>
            <person name="Fan W."/>
            <person name="Wang S."/>
            <person name="Wang H."/>
            <person name="Wang A."/>
            <person name="Jiang F."/>
            <person name="Liu H."/>
            <person name="Zhao H."/>
            <person name="Xu D."/>
            <person name="Zhang Y."/>
        </authorList>
    </citation>
    <scope>NUCLEOTIDE SEQUENCE [LARGE SCALE GENOMIC DNA]</scope>
    <source>
        <strain evidence="2">cv. Yunnan</strain>
    </source>
</reference>
<name>A0ACB9IMI2_9ASTR</name>
<protein>
    <submittedName>
        <fullName evidence="1">Uncharacterized protein</fullName>
    </submittedName>
</protein>
<keyword evidence="2" id="KW-1185">Reference proteome</keyword>
<reference evidence="1 2" key="2">
    <citation type="journal article" date="2022" name="Mol. Ecol. Resour.">
        <title>The genomes of chicory, endive, great burdock and yacon provide insights into Asteraceae paleo-polyploidization history and plant inulin production.</title>
        <authorList>
            <person name="Fan W."/>
            <person name="Wang S."/>
            <person name="Wang H."/>
            <person name="Wang A."/>
            <person name="Jiang F."/>
            <person name="Liu H."/>
            <person name="Zhao H."/>
            <person name="Xu D."/>
            <person name="Zhang Y."/>
        </authorList>
    </citation>
    <scope>NUCLEOTIDE SEQUENCE [LARGE SCALE GENOMIC DNA]</scope>
    <source>
        <strain evidence="2">cv. Yunnan</strain>
        <tissue evidence="1">Leaves</tissue>
    </source>
</reference>
<dbReference type="EMBL" id="CM042025">
    <property type="protein sequence ID" value="KAI3809287.1"/>
    <property type="molecule type" value="Genomic_DNA"/>
</dbReference>
<accession>A0ACB9IMI2</accession>
<evidence type="ECO:0000313" key="2">
    <source>
        <dbReference type="Proteomes" id="UP001056120"/>
    </source>
</evidence>
<gene>
    <name evidence="1" type="ORF">L1987_25258</name>
</gene>
<organism evidence="1 2">
    <name type="scientific">Smallanthus sonchifolius</name>
    <dbReference type="NCBI Taxonomy" id="185202"/>
    <lineage>
        <taxon>Eukaryota</taxon>
        <taxon>Viridiplantae</taxon>
        <taxon>Streptophyta</taxon>
        <taxon>Embryophyta</taxon>
        <taxon>Tracheophyta</taxon>
        <taxon>Spermatophyta</taxon>
        <taxon>Magnoliopsida</taxon>
        <taxon>eudicotyledons</taxon>
        <taxon>Gunneridae</taxon>
        <taxon>Pentapetalae</taxon>
        <taxon>asterids</taxon>
        <taxon>campanulids</taxon>
        <taxon>Asterales</taxon>
        <taxon>Asteraceae</taxon>
        <taxon>Asteroideae</taxon>
        <taxon>Heliantheae alliance</taxon>
        <taxon>Millerieae</taxon>
        <taxon>Smallanthus</taxon>
    </lineage>
</organism>
<proteinExistence type="predicted"/>